<dbReference type="Gene3D" id="3.40.50.10140">
    <property type="entry name" value="Toll/interleukin-1 receptor homology (TIR) domain"/>
    <property type="match status" value="1"/>
</dbReference>
<evidence type="ECO:0000313" key="2">
    <source>
        <dbReference type="EMBL" id="MBE9033395.1"/>
    </source>
</evidence>
<dbReference type="Pfam" id="PF13676">
    <property type="entry name" value="TIR_2"/>
    <property type="match status" value="1"/>
</dbReference>
<organism evidence="2 3">
    <name type="scientific">Romeriopsis navalis LEGE 11480</name>
    <dbReference type="NCBI Taxonomy" id="2777977"/>
    <lineage>
        <taxon>Bacteria</taxon>
        <taxon>Bacillati</taxon>
        <taxon>Cyanobacteriota</taxon>
        <taxon>Cyanophyceae</taxon>
        <taxon>Leptolyngbyales</taxon>
        <taxon>Leptolyngbyaceae</taxon>
        <taxon>Romeriopsis</taxon>
        <taxon>Romeriopsis navalis</taxon>
    </lineage>
</organism>
<dbReference type="SUPFAM" id="SSF52200">
    <property type="entry name" value="Toll/Interleukin receptor TIR domain"/>
    <property type="match status" value="1"/>
</dbReference>
<dbReference type="InterPro" id="IPR035897">
    <property type="entry name" value="Toll_tir_struct_dom_sf"/>
</dbReference>
<feature type="non-terminal residue" evidence="2">
    <location>
        <position position="1"/>
    </location>
</feature>
<evidence type="ECO:0000259" key="1">
    <source>
        <dbReference type="PROSITE" id="PS50104"/>
    </source>
</evidence>
<accession>A0A928Z7Q8</accession>
<dbReference type="EMBL" id="JADEXQ010000188">
    <property type="protein sequence ID" value="MBE9033395.1"/>
    <property type="molecule type" value="Genomic_DNA"/>
</dbReference>
<keyword evidence="3" id="KW-1185">Reference proteome</keyword>
<dbReference type="GO" id="GO:0007165">
    <property type="term" value="P:signal transduction"/>
    <property type="evidence" value="ECO:0007669"/>
    <property type="project" value="InterPro"/>
</dbReference>
<dbReference type="Proteomes" id="UP000625316">
    <property type="component" value="Unassembled WGS sequence"/>
</dbReference>
<name>A0A928Z7Q8_9CYAN</name>
<protein>
    <submittedName>
        <fullName evidence="2">Toll/interleukin-1 receptor domain-containing protein</fullName>
    </submittedName>
</protein>
<gene>
    <name evidence="2" type="ORF">IQ266_27035</name>
</gene>
<evidence type="ECO:0000313" key="3">
    <source>
        <dbReference type="Proteomes" id="UP000625316"/>
    </source>
</evidence>
<comment type="caution">
    <text evidence="2">The sequence shown here is derived from an EMBL/GenBank/DDBJ whole genome shotgun (WGS) entry which is preliminary data.</text>
</comment>
<feature type="domain" description="TIR" evidence="1">
    <location>
        <begin position="223"/>
        <end position="362"/>
    </location>
</feature>
<dbReference type="AlphaFoldDB" id="A0A928Z7Q8"/>
<keyword evidence="2" id="KW-0675">Receptor</keyword>
<dbReference type="SMART" id="SM00255">
    <property type="entry name" value="TIR"/>
    <property type="match status" value="1"/>
</dbReference>
<dbReference type="RefSeq" id="WP_264328201.1">
    <property type="nucleotide sequence ID" value="NZ_JADEXQ010000188.1"/>
</dbReference>
<sequence length="407" mass="47590">VYAEYDFAKDEKNIIKLLRVVKKFIDENELSRKGYKNFDEFHKFLNGLISNLKSFIEEDKYSGHQYLWKTYKKNDETPEGYSNILKFTGQSSAKKLVEEVIGEYCYKNNIKLQLESGLGQNPVNFKDGKCKQKTLILAKIPRNVNLNEEYLKELRSDLKKKKINLCYYLIFVDEKSSLEKLGESLQELEKFDFKGIKFYPTLINSTQNRDLDLSDLECSQMSMEKEVFVSYARGNLSGEIVDELCDVLGAANIRVVRDSEELRYKDSLKQFMQRLGKGKCLIVVISDKYLKSRYCMYELTEFIKNGEFKERIVPLVLEDASIYDTVDIIQYTKFWENKHREAEETIKKVGLSNISNNIREDIDLYSEITRTISHFIGELRDFVVSPITVHKDSDFNDIIEEINKILS</sequence>
<proteinExistence type="predicted"/>
<dbReference type="InterPro" id="IPR000157">
    <property type="entry name" value="TIR_dom"/>
</dbReference>
<dbReference type="PROSITE" id="PS50104">
    <property type="entry name" value="TIR"/>
    <property type="match status" value="1"/>
</dbReference>
<reference evidence="2" key="1">
    <citation type="submission" date="2020-10" db="EMBL/GenBank/DDBJ databases">
        <authorList>
            <person name="Castelo-Branco R."/>
            <person name="Eusebio N."/>
            <person name="Adriana R."/>
            <person name="Vieira A."/>
            <person name="Brugerolle De Fraissinette N."/>
            <person name="Rezende De Castro R."/>
            <person name="Schneider M.P."/>
            <person name="Vasconcelos V."/>
            <person name="Leao P.N."/>
        </authorList>
    </citation>
    <scope>NUCLEOTIDE SEQUENCE</scope>
    <source>
        <strain evidence="2">LEGE 11480</strain>
    </source>
</reference>